<keyword evidence="4" id="KW-0472">Membrane</keyword>
<dbReference type="GO" id="GO:0009279">
    <property type="term" value="C:cell outer membrane"/>
    <property type="evidence" value="ECO:0007669"/>
    <property type="project" value="UniProtKB-SubCell"/>
</dbReference>
<comment type="similarity">
    <text evidence="2">Belongs to the SusD family.</text>
</comment>
<dbReference type="RefSeq" id="WP_091093083.1">
    <property type="nucleotide sequence ID" value="NZ_FNRD01000015.1"/>
</dbReference>
<dbReference type="STRING" id="150146.SAMN05443667_1155"/>
<name>A0A1H4FUH7_9FLAO</name>
<feature type="domain" description="RagB/SusD" evidence="6">
    <location>
        <begin position="331"/>
        <end position="475"/>
    </location>
</feature>
<protein>
    <submittedName>
        <fullName evidence="8">SusD family protein</fullName>
    </submittedName>
</protein>
<keyword evidence="5" id="KW-0998">Cell outer membrane</keyword>
<comment type="subcellular location">
    <subcellularLocation>
        <location evidence="1">Cell outer membrane</location>
    </subcellularLocation>
</comment>
<keyword evidence="9" id="KW-1185">Reference proteome</keyword>
<feature type="domain" description="SusD-like N-terminal" evidence="7">
    <location>
        <begin position="105"/>
        <end position="241"/>
    </location>
</feature>
<evidence type="ECO:0000256" key="4">
    <source>
        <dbReference type="ARBA" id="ARBA00023136"/>
    </source>
</evidence>
<evidence type="ECO:0000256" key="1">
    <source>
        <dbReference type="ARBA" id="ARBA00004442"/>
    </source>
</evidence>
<organism evidence="8 9">
    <name type="scientific">Flavobacterium gillisiae</name>
    <dbReference type="NCBI Taxonomy" id="150146"/>
    <lineage>
        <taxon>Bacteria</taxon>
        <taxon>Pseudomonadati</taxon>
        <taxon>Bacteroidota</taxon>
        <taxon>Flavobacteriia</taxon>
        <taxon>Flavobacteriales</taxon>
        <taxon>Flavobacteriaceae</taxon>
        <taxon>Flavobacterium</taxon>
    </lineage>
</organism>
<evidence type="ECO:0000313" key="8">
    <source>
        <dbReference type="EMBL" id="SEB00757.1"/>
    </source>
</evidence>
<dbReference type="InterPro" id="IPR033985">
    <property type="entry name" value="SusD-like_N"/>
</dbReference>
<dbReference type="Gene3D" id="1.25.40.390">
    <property type="match status" value="1"/>
</dbReference>
<sequence>MIINNFLIRYCTENARVYRILSALALLFIVFWLNSCSDFTEIDTPVSQLNTAAVFEEKNTAYSAMANVFAQMRDNGMLTGKTTGIQKEMGLYADELTWYGNSAQSSANFFTNTLIPTHPTLATWWNNSYSQIYAANAVIEGVAASTKLLQADKEQLTGEAKFARAFLHFYVLQLWGNVPYITGTDYTYNSMVKRLPTAEVYAKIIEDLESAIKLLPEEYISQTRVRPNSYVAQALLARVYLYAGMWPEAANSASAVLNKTDIYTWVTELNAVFLKGSSATIWQYAPRTPTRNTDEGTTYIFNGGPPNSVALTNSLVNAFEANDQRKAKWIRSISKGSITWYHAYKYKKTGSNSPQVEFSIVLRLAEMYLIRSEARARQGELSNAKDDLNLIRNTAGLGNTSAVTQDEILAAILHERQVELFSEFGHRFFDLRRFDALDRTLSGVKADWNNTDNLLPLPQTELNLNPNIGPQNPGY</sequence>
<dbReference type="Pfam" id="PF07980">
    <property type="entry name" value="SusD_RagB"/>
    <property type="match status" value="1"/>
</dbReference>
<evidence type="ECO:0000256" key="3">
    <source>
        <dbReference type="ARBA" id="ARBA00022729"/>
    </source>
</evidence>
<gene>
    <name evidence="8" type="ORF">SAMN05443667_1155</name>
</gene>
<evidence type="ECO:0000259" key="6">
    <source>
        <dbReference type="Pfam" id="PF07980"/>
    </source>
</evidence>
<proteinExistence type="inferred from homology"/>
<reference evidence="9" key="1">
    <citation type="submission" date="2016-10" db="EMBL/GenBank/DDBJ databases">
        <authorList>
            <person name="Varghese N."/>
            <person name="Submissions S."/>
        </authorList>
    </citation>
    <scope>NUCLEOTIDE SEQUENCE [LARGE SCALE GENOMIC DNA]</scope>
    <source>
        <strain evidence="9">DSM 22376</strain>
    </source>
</reference>
<dbReference type="OrthoDB" id="621570at2"/>
<keyword evidence="3" id="KW-0732">Signal</keyword>
<evidence type="ECO:0000313" key="9">
    <source>
        <dbReference type="Proteomes" id="UP000198951"/>
    </source>
</evidence>
<dbReference type="InterPro" id="IPR012944">
    <property type="entry name" value="SusD_RagB_dom"/>
</dbReference>
<dbReference type="SUPFAM" id="SSF48452">
    <property type="entry name" value="TPR-like"/>
    <property type="match status" value="1"/>
</dbReference>
<evidence type="ECO:0000256" key="2">
    <source>
        <dbReference type="ARBA" id="ARBA00006275"/>
    </source>
</evidence>
<dbReference type="CDD" id="cd08977">
    <property type="entry name" value="SusD"/>
    <property type="match status" value="1"/>
</dbReference>
<evidence type="ECO:0000256" key="5">
    <source>
        <dbReference type="ARBA" id="ARBA00023237"/>
    </source>
</evidence>
<accession>A0A1H4FUH7</accession>
<evidence type="ECO:0000259" key="7">
    <source>
        <dbReference type="Pfam" id="PF14322"/>
    </source>
</evidence>
<dbReference type="InterPro" id="IPR011990">
    <property type="entry name" value="TPR-like_helical_dom_sf"/>
</dbReference>
<dbReference type="Proteomes" id="UP000198951">
    <property type="component" value="Unassembled WGS sequence"/>
</dbReference>
<dbReference type="EMBL" id="FNRD01000015">
    <property type="protein sequence ID" value="SEB00757.1"/>
    <property type="molecule type" value="Genomic_DNA"/>
</dbReference>
<dbReference type="Pfam" id="PF14322">
    <property type="entry name" value="SusD-like_3"/>
    <property type="match status" value="1"/>
</dbReference>
<dbReference type="AlphaFoldDB" id="A0A1H4FUH7"/>